<reference evidence="3 5" key="1">
    <citation type="submission" date="2015-10" db="EMBL/GenBank/DDBJ databases">
        <title>Candidatus Desulfofervidus auxilii, a hydrogenotrophic sulfate-reducing bacterium involved in the thermophilic anaerobic oxidation of methane.</title>
        <authorList>
            <person name="Krukenberg V."/>
            <person name="Richter M."/>
            <person name="Wegener G."/>
        </authorList>
    </citation>
    <scope>NUCLEOTIDE SEQUENCE [LARGE SCALE GENOMIC DNA]</scope>
    <source>
        <strain evidence="3 5">HS1</strain>
    </source>
</reference>
<keyword evidence="1" id="KW-0472">Membrane</keyword>
<accession>A0A7C1W0V6</accession>
<dbReference type="RefSeq" id="WP_066061368.1">
    <property type="nucleotide sequence ID" value="NZ_CP013015.1"/>
</dbReference>
<sequence>MSWKKIFFYLFFLIIILALYSYQQVKTRKTQQIKEQEKQVCPFKVEEIKSYTLKTEYGLFKLERKGKKWWLTKPVSDWANSSTCSQVLETVVNSKIERKITPVPKDISPYGLDRPRIEITLISDKETWALKLGGDTPDRRRIYAFTTDKKAIYLFPNSLLWSLNKRLGDLRDKHIIAFDPAKVTRLSFQGKEIDIMLEKQKNQWYIKTPFNAKADNDEVENLLYKLQAEQIKTFIKKGVSPQLKIELWEDINKPPYWLKLTLQKEELIAQSNYHPTWFTLRKGLWKDIVKTPEFFKDRHFVKFDKEMVDKVEIIYGKKQLLAQKNKEKWEIKPKNLAQAYEIEFFLEDLLNLKYLPEKITPSDLASWQARVKLWNKKAQLVLDMKCYKHKEQSWVKYKDRFYLVGNNFWEKFPIKIKEE</sequence>
<evidence type="ECO:0000256" key="1">
    <source>
        <dbReference type="SAM" id="Phobius"/>
    </source>
</evidence>
<evidence type="ECO:0000259" key="2">
    <source>
        <dbReference type="Pfam" id="PF14238"/>
    </source>
</evidence>
<gene>
    <name evidence="4" type="ORF">ENI35_02635</name>
    <name evidence="3" type="ORF">HS1_000838</name>
</gene>
<dbReference type="EMBL" id="CP013015">
    <property type="protein sequence ID" value="AMM40642.1"/>
    <property type="molecule type" value="Genomic_DNA"/>
</dbReference>
<evidence type="ECO:0000313" key="5">
    <source>
        <dbReference type="Proteomes" id="UP000070560"/>
    </source>
</evidence>
<evidence type="ECO:0000313" key="3">
    <source>
        <dbReference type="EMBL" id="AMM40642.1"/>
    </source>
</evidence>
<reference evidence="4" key="2">
    <citation type="journal article" date="2020" name="mSystems">
        <title>Genome- and Community-Level Interaction Insights into Carbon Utilization and Element Cycling Functions of Hydrothermarchaeota in Hydrothermal Sediment.</title>
        <authorList>
            <person name="Zhou Z."/>
            <person name="Liu Y."/>
            <person name="Xu W."/>
            <person name="Pan J."/>
            <person name="Luo Z.H."/>
            <person name="Li M."/>
        </authorList>
    </citation>
    <scope>NUCLEOTIDE SEQUENCE [LARGE SCALE GENOMIC DNA]</scope>
    <source>
        <strain evidence="4">HyVt-389</strain>
    </source>
</reference>
<keyword evidence="1" id="KW-0812">Transmembrane</keyword>
<protein>
    <submittedName>
        <fullName evidence="4">DUF4340 domain-containing protein</fullName>
    </submittedName>
</protein>
<dbReference type="AlphaFoldDB" id="A0A7C1W0V6"/>
<evidence type="ECO:0000313" key="4">
    <source>
        <dbReference type="EMBL" id="HEC67698.1"/>
    </source>
</evidence>
<dbReference type="OrthoDB" id="5446509at2"/>
<feature type="transmembrane region" description="Helical" evidence="1">
    <location>
        <begin position="6"/>
        <end position="22"/>
    </location>
</feature>
<keyword evidence="5" id="KW-1185">Reference proteome</keyword>
<organism evidence="4">
    <name type="scientific">Desulfofervidus auxilii</name>
    <dbReference type="NCBI Taxonomy" id="1621989"/>
    <lineage>
        <taxon>Bacteria</taxon>
        <taxon>Pseudomonadati</taxon>
        <taxon>Thermodesulfobacteriota</taxon>
        <taxon>Candidatus Desulfofervidia</taxon>
        <taxon>Candidatus Desulfofervidales</taxon>
        <taxon>Candidatus Desulfofervidaceae</taxon>
        <taxon>Candidatus Desulfofervidus</taxon>
    </lineage>
</organism>
<dbReference type="EMBL" id="DRIH01000085">
    <property type="protein sequence ID" value="HEC67698.1"/>
    <property type="molecule type" value="Genomic_DNA"/>
</dbReference>
<dbReference type="InterPro" id="IPR025641">
    <property type="entry name" value="DUF4340"/>
</dbReference>
<keyword evidence="1" id="KW-1133">Transmembrane helix</keyword>
<dbReference type="Proteomes" id="UP000885738">
    <property type="component" value="Unassembled WGS sequence"/>
</dbReference>
<dbReference type="Pfam" id="PF14238">
    <property type="entry name" value="DUF4340"/>
    <property type="match status" value="1"/>
</dbReference>
<name>A0A7C1W0V6_DESA2</name>
<proteinExistence type="predicted"/>
<feature type="domain" description="DUF4340" evidence="2">
    <location>
        <begin position="69"/>
        <end position="236"/>
    </location>
</feature>
<dbReference type="KEGG" id="daw:HS1_000838"/>
<dbReference type="Proteomes" id="UP000070560">
    <property type="component" value="Chromosome"/>
</dbReference>